<evidence type="ECO:0008006" key="4">
    <source>
        <dbReference type="Google" id="ProtNLM"/>
    </source>
</evidence>
<dbReference type="PaxDb" id="1198114-AciX9_1579"/>
<sequence length="336" mass="35636">MLLKSFLFCAFAMMGAGSGLAQQDMEHMVLKVGGVYYFGYGGVDLSKLRALLPLHAGDNFSYATFDEDEAAAAVTHVTGKPPTDISEVCCDEAKKVTFYVGLAGTTSRTLPSNVPPTGADHVAPEALALYDAEMTALGLAMAAGRNGEDDSQGYTLLNDPASHAINLKMRAYAVGREAEITRVLEHASNVKQRQVAAALLGYVQRSSTQVSALERAILDADGGTRNNAVRALAVLAAAQDATPFEIDPNPLIALLYSGKWTDRNKASALLSRITEKENPALLRALRQQALPVLIEGASWDEGHGIAFVLILGRVLGVTPGSVKEMIAAGTCCGERR</sequence>
<evidence type="ECO:0000313" key="3">
    <source>
        <dbReference type="Proteomes" id="UP000000343"/>
    </source>
</evidence>
<dbReference type="InterPro" id="IPR011989">
    <property type="entry name" value="ARM-like"/>
</dbReference>
<organism evidence="3">
    <name type="scientific">Granulicella tundricola (strain ATCC BAA-1859 / DSM 23138 / MP5ACTX9)</name>
    <dbReference type="NCBI Taxonomy" id="1198114"/>
    <lineage>
        <taxon>Bacteria</taxon>
        <taxon>Pseudomonadati</taxon>
        <taxon>Acidobacteriota</taxon>
        <taxon>Terriglobia</taxon>
        <taxon>Terriglobales</taxon>
        <taxon>Acidobacteriaceae</taxon>
        <taxon>Granulicella</taxon>
    </lineage>
</organism>
<dbReference type="OrthoDB" id="114312at2"/>
<protein>
    <recommendedName>
        <fullName evidence="4">PBS lyase HEAT domain protein repeat-containing protein</fullName>
    </recommendedName>
</protein>
<dbReference type="InterPro" id="IPR016024">
    <property type="entry name" value="ARM-type_fold"/>
</dbReference>
<evidence type="ECO:0000313" key="2">
    <source>
        <dbReference type="EMBL" id="ADW68632.1"/>
    </source>
</evidence>
<dbReference type="STRING" id="1198114.AciX9_1579"/>
<dbReference type="AlphaFoldDB" id="E8WXL6"/>
<keyword evidence="1" id="KW-0732">Signal</keyword>
<dbReference type="SUPFAM" id="SSF48371">
    <property type="entry name" value="ARM repeat"/>
    <property type="match status" value="1"/>
</dbReference>
<evidence type="ECO:0000256" key="1">
    <source>
        <dbReference type="SAM" id="SignalP"/>
    </source>
</evidence>
<dbReference type="RefSeq" id="WP_013579951.1">
    <property type="nucleotide sequence ID" value="NC_015064.1"/>
</dbReference>
<dbReference type="Proteomes" id="UP000000343">
    <property type="component" value="Chromosome"/>
</dbReference>
<gene>
    <name evidence="2" type="ordered locus">AciX9_1579</name>
</gene>
<name>E8WXL6_GRATM</name>
<feature type="signal peptide" evidence="1">
    <location>
        <begin position="1"/>
        <end position="21"/>
    </location>
</feature>
<reference evidence="3" key="1">
    <citation type="submission" date="2011-01" db="EMBL/GenBank/DDBJ databases">
        <title>Complete sequence of chromosome of Acidobacterium sp. MP5ACTX9.</title>
        <authorList>
            <consortium name="US DOE Joint Genome Institute"/>
            <person name="Lucas S."/>
            <person name="Copeland A."/>
            <person name="Lapidus A."/>
            <person name="Cheng J.-F."/>
            <person name="Goodwin L."/>
            <person name="Pitluck S."/>
            <person name="Teshima H."/>
            <person name="Detter J.C."/>
            <person name="Han C."/>
            <person name="Tapia R."/>
            <person name="Land M."/>
            <person name="Hauser L."/>
            <person name="Kyrpides N."/>
            <person name="Ivanova N."/>
            <person name="Ovchinnikova G."/>
            <person name="Pagani I."/>
            <person name="Rawat S.R."/>
            <person name="Mannisto M."/>
            <person name="Haggblom M.M."/>
            <person name="Woyke T."/>
        </authorList>
    </citation>
    <scope>NUCLEOTIDE SEQUENCE [LARGE SCALE GENOMIC DNA]</scope>
    <source>
        <strain evidence="3">MP5ACTX9</strain>
    </source>
</reference>
<dbReference type="eggNOG" id="COG1413">
    <property type="taxonomic scope" value="Bacteria"/>
</dbReference>
<dbReference type="KEGG" id="acm:AciX9_1579"/>
<dbReference type="HOGENOM" id="CLU_849657_0_0_0"/>
<dbReference type="EMBL" id="CP002480">
    <property type="protein sequence ID" value="ADW68632.1"/>
    <property type="molecule type" value="Genomic_DNA"/>
</dbReference>
<dbReference type="Gene3D" id="1.25.10.10">
    <property type="entry name" value="Leucine-rich Repeat Variant"/>
    <property type="match status" value="1"/>
</dbReference>
<keyword evidence="3" id="KW-1185">Reference proteome</keyword>
<accession>E8WXL6</accession>
<feature type="chain" id="PRO_5003230047" description="PBS lyase HEAT domain protein repeat-containing protein" evidence="1">
    <location>
        <begin position="22"/>
        <end position="336"/>
    </location>
</feature>
<proteinExistence type="predicted"/>